<dbReference type="InterPro" id="IPR000436">
    <property type="entry name" value="Sushi_SCR_CCP_dom"/>
</dbReference>
<protein>
    <submittedName>
        <fullName evidence="8">CUB and sushi domain-containing protein 3-like</fullName>
    </submittedName>
</protein>
<organism evidence="7 8">
    <name type="scientific">Notothenia coriiceps</name>
    <name type="common">black rockcod</name>
    <dbReference type="NCBI Taxonomy" id="8208"/>
    <lineage>
        <taxon>Eukaryota</taxon>
        <taxon>Metazoa</taxon>
        <taxon>Chordata</taxon>
        <taxon>Craniata</taxon>
        <taxon>Vertebrata</taxon>
        <taxon>Euteleostomi</taxon>
        <taxon>Actinopterygii</taxon>
        <taxon>Neopterygii</taxon>
        <taxon>Teleostei</taxon>
        <taxon>Neoteleostei</taxon>
        <taxon>Acanthomorphata</taxon>
        <taxon>Eupercaria</taxon>
        <taxon>Perciformes</taxon>
        <taxon>Notothenioidei</taxon>
        <taxon>Nototheniidae</taxon>
        <taxon>Notothenia</taxon>
    </lineage>
</organism>
<dbReference type="Pfam" id="PF00431">
    <property type="entry name" value="CUB"/>
    <property type="match status" value="2"/>
</dbReference>
<evidence type="ECO:0000259" key="6">
    <source>
        <dbReference type="PROSITE" id="PS50923"/>
    </source>
</evidence>
<sequence length="286" mass="30566">MVVIVSDAASLEFRTSRSATGGRNSGHGGSGGISSDLLISSTRLGRGILLNSRAVLFGQFVMFQTSLNDVVEIYDGPTQQNTLLSSLSGSHSGESLPLSSGNQVTVKFSTVGPETAKGFHFVYQAVPRTSSTQCSSVPEPRFGKRLGNDFAVGSMVQFECNPGYVLHGSTAIRCESVLDNMAQWNDTLPTCIVPCGGALTARRGTILSPGYPEPYDNNQNCVWKVSVPEGAGIQIQVVSFATEHNWDSLDFYDGSDNHAPRLGSYSAYKMLATRPPAKCAIRDTLV</sequence>
<gene>
    <name evidence="8" type="primary">LOC104950134</name>
</gene>
<evidence type="ECO:0000313" key="7">
    <source>
        <dbReference type="Proteomes" id="UP000504611"/>
    </source>
</evidence>
<dbReference type="CDD" id="cd00033">
    <property type="entry name" value="CCP"/>
    <property type="match status" value="1"/>
</dbReference>
<dbReference type="OrthoDB" id="5804959at2759"/>
<evidence type="ECO:0000259" key="5">
    <source>
        <dbReference type="PROSITE" id="PS01180"/>
    </source>
</evidence>
<dbReference type="SUPFAM" id="SSF49854">
    <property type="entry name" value="Spermadhesin, CUB domain"/>
    <property type="match status" value="2"/>
</dbReference>
<dbReference type="Pfam" id="PF00084">
    <property type="entry name" value="Sushi"/>
    <property type="match status" value="1"/>
</dbReference>
<dbReference type="FunFam" id="2.10.70.10:FF:000002">
    <property type="entry name" value="CUB and Sushi multiple domains 3"/>
    <property type="match status" value="1"/>
</dbReference>
<keyword evidence="1 4" id="KW-0768">Sushi</keyword>
<dbReference type="SMART" id="SM00042">
    <property type="entry name" value="CUB"/>
    <property type="match status" value="2"/>
</dbReference>
<evidence type="ECO:0000313" key="8">
    <source>
        <dbReference type="RefSeq" id="XP_010774921.1"/>
    </source>
</evidence>
<dbReference type="InterPro" id="IPR035914">
    <property type="entry name" value="Sperma_CUB_dom_sf"/>
</dbReference>
<keyword evidence="3" id="KW-1015">Disulfide bond</keyword>
<feature type="domain" description="Sushi" evidence="6">
    <location>
        <begin position="132"/>
        <end position="193"/>
    </location>
</feature>
<dbReference type="KEGG" id="ncc:104950134"/>
<dbReference type="InterPro" id="IPR000859">
    <property type="entry name" value="CUB_dom"/>
</dbReference>
<comment type="caution">
    <text evidence="4">Lacks conserved residue(s) required for the propagation of feature annotation.</text>
</comment>
<evidence type="ECO:0000256" key="4">
    <source>
        <dbReference type="PROSITE-ProRule" id="PRU00302"/>
    </source>
</evidence>
<dbReference type="Proteomes" id="UP000504611">
    <property type="component" value="Unplaced"/>
</dbReference>
<dbReference type="RefSeq" id="XP_010774921.1">
    <property type="nucleotide sequence ID" value="XM_010776619.1"/>
</dbReference>
<evidence type="ECO:0000256" key="2">
    <source>
        <dbReference type="ARBA" id="ARBA00022737"/>
    </source>
</evidence>
<dbReference type="InterPro" id="IPR035976">
    <property type="entry name" value="Sushi/SCR/CCP_sf"/>
</dbReference>
<dbReference type="Gene3D" id="2.60.120.290">
    <property type="entry name" value="Spermadhesin, CUB domain"/>
    <property type="match status" value="2"/>
</dbReference>
<dbReference type="Gene3D" id="2.10.70.10">
    <property type="entry name" value="Complement Module, domain 1"/>
    <property type="match status" value="1"/>
</dbReference>
<dbReference type="SUPFAM" id="SSF57535">
    <property type="entry name" value="Complement control module/SCR domain"/>
    <property type="match status" value="1"/>
</dbReference>
<evidence type="ECO:0000256" key="3">
    <source>
        <dbReference type="ARBA" id="ARBA00023157"/>
    </source>
</evidence>
<dbReference type="PROSITE" id="PS01180">
    <property type="entry name" value="CUB"/>
    <property type="match status" value="1"/>
</dbReference>
<feature type="domain" description="CUB" evidence="5">
    <location>
        <begin position="195"/>
        <end position="286"/>
    </location>
</feature>
<accession>A0A6I9NK90</accession>
<dbReference type="InterPro" id="IPR051277">
    <property type="entry name" value="SEZ6_CSMD_C4BPB_Regulators"/>
</dbReference>
<keyword evidence="7" id="KW-1185">Reference proteome</keyword>
<keyword evidence="2" id="KW-0677">Repeat</keyword>
<dbReference type="GeneID" id="104950134"/>
<dbReference type="PANTHER" id="PTHR45656">
    <property type="entry name" value="PROTEIN CBR-CLEC-78"/>
    <property type="match status" value="1"/>
</dbReference>
<dbReference type="PANTHER" id="PTHR45656:SF15">
    <property type="entry name" value="SUSHI DOMAIN-CONTAINING PROTEIN"/>
    <property type="match status" value="1"/>
</dbReference>
<evidence type="ECO:0000256" key="1">
    <source>
        <dbReference type="ARBA" id="ARBA00022659"/>
    </source>
</evidence>
<dbReference type="AlphaFoldDB" id="A0A6I9NK90"/>
<dbReference type="PROSITE" id="PS50923">
    <property type="entry name" value="SUSHI"/>
    <property type="match status" value="1"/>
</dbReference>
<name>A0A6I9NK90_9TELE</name>
<reference evidence="8" key="1">
    <citation type="submission" date="2025-08" db="UniProtKB">
        <authorList>
            <consortium name="RefSeq"/>
        </authorList>
    </citation>
    <scope>IDENTIFICATION</scope>
    <source>
        <tissue evidence="8">Muscle</tissue>
    </source>
</reference>
<proteinExistence type="predicted"/>
<dbReference type="SMART" id="SM00032">
    <property type="entry name" value="CCP"/>
    <property type="match status" value="1"/>
</dbReference>
<dbReference type="CDD" id="cd00041">
    <property type="entry name" value="CUB"/>
    <property type="match status" value="1"/>
</dbReference>